<dbReference type="Gene3D" id="1.10.510.10">
    <property type="entry name" value="Transferase(Phosphotransferase) domain 1"/>
    <property type="match status" value="1"/>
</dbReference>
<dbReference type="AlphaFoldDB" id="A0A5N7BR38"/>
<proteinExistence type="predicted"/>
<dbReference type="InterPro" id="IPR011009">
    <property type="entry name" value="Kinase-like_dom_sf"/>
</dbReference>
<dbReference type="PANTHER" id="PTHR48015">
    <property type="entry name" value="SERINE/THREONINE-PROTEIN KINASE TAO"/>
    <property type="match status" value="1"/>
</dbReference>
<dbReference type="Proteomes" id="UP000326877">
    <property type="component" value="Unassembled WGS sequence"/>
</dbReference>
<evidence type="ECO:0000313" key="2">
    <source>
        <dbReference type="EMBL" id="KAE8384239.1"/>
    </source>
</evidence>
<evidence type="ECO:0000259" key="1">
    <source>
        <dbReference type="PROSITE" id="PS50011"/>
    </source>
</evidence>
<gene>
    <name evidence="2" type="ORF">BDV23DRAFT_189399</name>
</gene>
<dbReference type="GO" id="GO:0035556">
    <property type="term" value="P:intracellular signal transduction"/>
    <property type="evidence" value="ECO:0007669"/>
    <property type="project" value="TreeGrafter"/>
</dbReference>
<dbReference type="Pfam" id="PF00069">
    <property type="entry name" value="Pkinase"/>
    <property type="match status" value="1"/>
</dbReference>
<dbReference type="OrthoDB" id="3254104at2759"/>
<dbReference type="GO" id="GO:0005737">
    <property type="term" value="C:cytoplasm"/>
    <property type="evidence" value="ECO:0007669"/>
    <property type="project" value="TreeGrafter"/>
</dbReference>
<dbReference type="SUPFAM" id="SSF56112">
    <property type="entry name" value="Protein kinase-like (PK-like)"/>
    <property type="match status" value="1"/>
</dbReference>
<reference evidence="2" key="1">
    <citation type="submission" date="2019-04" db="EMBL/GenBank/DDBJ databases">
        <title>Friends and foes A comparative genomics studyof 23 Aspergillus species from section Flavi.</title>
        <authorList>
            <consortium name="DOE Joint Genome Institute"/>
            <person name="Kjaerbolling I."/>
            <person name="Vesth T."/>
            <person name="Frisvad J.C."/>
            <person name="Nybo J.L."/>
            <person name="Theobald S."/>
            <person name="Kildgaard S."/>
            <person name="Isbrandt T."/>
            <person name="Kuo A."/>
            <person name="Sato A."/>
            <person name="Lyhne E.K."/>
            <person name="Kogle M.E."/>
            <person name="Wiebenga A."/>
            <person name="Kun R.S."/>
            <person name="Lubbers R.J."/>
            <person name="Makela M.R."/>
            <person name="Barry K."/>
            <person name="Chovatia M."/>
            <person name="Clum A."/>
            <person name="Daum C."/>
            <person name="Haridas S."/>
            <person name="He G."/>
            <person name="LaButti K."/>
            <person name="Lipzen A."/>
            <person name="Mondo S."/>
            <person name="Riley R."/>
            <person name="Salamov A."/>
            <person name="Simmons B.A."/>
            <person name="Magnuson J.K."/>
            <person name="Henrissat B."/>
            <person name="Mortensen U.H."/>
            <person name="Larsen T.O."/>
            <person name="Devries R.P."/>
            <person name="Grigoriev I.V."/>
            <person name="Machida M."/>
            <person name="Baker S.E."/>
            <person name="Andersen M.R."/>
        </authorList>
    </citation>
    <scope>NUCLEOTIDE SEQUENCE [LARGE SCALE GENOMIC DNA]</scope>
    <source>
        <strain evidence="2">IBT 14317</strain>
    </source>
</reference>
<dbReference type="InterPro" id="IPR000719">
    <property type="entry name" value="Prot_kinase_dom"/>
</dbReference>
<accession>A0A5N7BR38</accession>
<sequence>HPYSVIDRFFVGIEPQWGGIDAIEFTQDRPVSYVKRFGVAEGEVRVRHLQPTSRPNLVNLRETFIEDKTTFFVYEPWGISLREFRQLQPIFRLGEVEVATICGQVLKGLLYIHEELGIVHGKIQEGSIYIMENGDVKIANIGERMIQQAEGGAKGKDIEAVGDLVKTVLGLQSDDGTRGTTGLLARDFAGAACSATIEELLNVSVHLGGAPRFVLIRVTDHP</sequence>
<feature type="domain" description="Protein kinase" evidence="1">
    <location>
        <begin position="1"/>
        <end position="222"/>
    </location>
</feature>
<protein>
    <recommendedName>
        <fullName evidence="1">Protein kinase domain-containing protein</fullName>
    </recommendedName>
</protein>
<dbReference type="InterPro" id="IPR050285">
    <property type="entry name" value="STE20_Ser/Thr_kinase"/>
</dbReference>
<organism evidence="2">
    <name type="scientific">Petromyces alliaceus</name>
    <name type="common">Aspergillus alliaceus</name>
    <dbReference type="NCBI Taxonomy" id="209559"/>
    <lineage>
        <taxon>Eukaryota</taxon>
        <taxon>Fungi</taxon>
        <taxon>Dikarya</taxon>
        <taxon>Ascomycota</taxon>
        <taxon>Pezizomycotina</taxon>
        <taxon>Eurotiomycetes</taxon>
        <taxon>Eurotiomycetidae</taxon>
        <taxon>Eurotiales</taxon>
        <taxon>Aspergillaceae</taxon>
        <taxon>Aspergillus</taxon>
        <taxon>Aspergillus subgen. Circumdati</taxon>
    </lineage>
</organism>
<dbReference type="GO" id="GO:0004674">
    <property type="term" value="F:protein serine/threonine kinase activity"/>
    <property type="evidence" value="ECO:0007669"/>
    <property type="project" value="TreeGrafter"/>
</dbReference>
<dbReference type="PANTHER" id="PTHR48015:SF16">
    <property type="entry name" value="SERINE_THREONINE-PROTEIN KINASE SULU"/>
    <property type="match status" value="1"/>
</dbReference>
<dbReference type="GO" id="GO:0043408">
    <property type="term" value="P:regulation of MAPK cascade"/>
    <property type="evidence" value="ECO:0007669"/>
    <property type="project" value="TreeGrafter"/>
</dbReference>
<name>A0A5N7BR38_PETAA</name>
<feature type="non-terminal residue" evidence="2">
    <location>
        <position position="1"/>
    </location>
</feature>
<dbReference type="EMBL" id="ML735388">
    <property type="protein sequence ID" value="KAE8384239.1"/>
    <property type="molecule type" value="Genomic_DNA"/>
</dbReference>
<dbReference type="PROSITE" id="PS50011">
    <property type="entry name" value="PROTEIN_KINASE_DOM"/>
    <property type="match status" value="1"/>
</dbReference>
<dbReference type="GO" id="GO:0005524">
    <property type="term" value="F:ATP binding"/>
    <property type="evidence" value="ECO:0007669"/>
    <property type="project" value="InterPro"/>
</dbReference>